<name>A0ABR4QMZ6_9CEST</name>
<keyword evidence="1" id="KW-0812">Transmembrane</keyword>
<evidence type="ECO:0000313" key="2">
    <source>
        <dbReference type="EMBL" id="KAL5111045.1"/>
    </source>
</evidence>
<evidence type="ECO:0000256" key="1">
    <source>
        <dbReference type="SAM" id="Phobius"/>
    </source>
</evidence>
<protein>
    <recommendedName>
        <fullName evidence="4">SH3 domain-containing protein</fullName>
    </recommendedName>
</protein>
<sequence>MRFAELTIGPAGSFGGLCGFVRGSVYVTFLNILTVLWMARRFHQMLCDMVAFIIQKKDWILCSFSDGRRGWVPANHLAPYKAELLASLKVASENLNNMSYCSLCGILGVPVDAKVVRSRQPSIFQPNQLEIQEGDAVRVERVHTDGNCEIWHERLQCRGIAPINYLQFKAV</sequence>
<dbReference type="InterPro" id="IPR036028">
    <property type="entry name" value="SH3-like_dom_sf"/>
</dbReference>
<gene>
    <name evidence="2" type="ORF">TcWFU_010314</name>
</gene>
<keyword evidence="1" id="KW-1133">Transmembrane helix</keyword>
<comment type="caution">
    <text evidence="2">The sequence shown here is derived from an EMBL/GenBank/DDBJ whole genome shotgun (WGS) entry which is preliminary data.</text>
</comment>
<organism evidence="2 3">
    <name type="scientific">Taenia crassiceps</name>
    <dbReference type="NCBI Taxonomy" id="6207"/>
    <lineage>
        <taxon>Eukaryota</taxon>
        <taxon>Metazoa</taxon>
        <taxon>Spiralia</taxon>
        <taxon>Lophotrochozoa</taxon>
        <taxon>Platyhelminthes</taxon>
        <taxon>Cestoda</taxon>
        <taxon>Eucestoda</taxon>
        <taxon>Cyclophyllidea</taxon>
        <taxon>Taeniidae</taxon>
        <taxon>Taenia</taxon>
    </lineage>
</organism>
<evidence type="ECO:0008006" key="4">
    <source>
        <dbReference type="Google" id="ProtNLM"/>
    </source>
</evidence>
<reference evidence="2 3" key="1">
    <citation type="journal article" date="2022" name="Front. Cell. Infect. Microbiol.">
        <title>The Genomes of Two Strains of Taenia crassiceps the Animal Model for the Study of Human Cysticercosis.</title>
        <authorList>
            <person name="Bobes R.J."/>
            <person name="Estrada K."/>
            <person name="Rios-Valencia D.G."/>
            <person name="Calderon-Gallegos A."/>
            <person name="de la Torre P."/>
            <person name="Carrero J.C."/>
            <person name="Sanchez-Flores A."/>
            <person name="Laclette J.P."/>
        </authorList>
    </citation>
    <scope>NUCLEOTIDE SEQUENCE [LARGE SCALE GENOMIC DNA]</scope>
    <source>
        <strain evidence="2">WFUcys</strain>
    </source>
</reference>
<dbReference type="EMBL" id="JAKROA010000002">
    <property type="protein sequence ID" value="KAL5111045.1"/>
    <property type="molecule type" value="Genomic_DNA"/>
</dbReference>
<keyword evidence="3" id="KW-1185">Reference proteome</keyword>
<keyword evidence="1" id="KW-0472">Membrane</keyword>
<proteinExistence type="predicted"/>
<evidence type="ECO:0000313" key="3">
    <source>
        <dbReference type="Proteomes" id="UP001651158"/>
    </source>
</evidence>
<feature type="transmembrane region" description="Helical" evidence="1">
    <location>
        <begin position="20"/>
        <end position="39"/>
    </location>
</feature>
<dbReference type="SUPFAM" id="SSF50044">
    <property type="entry name" value="SH3-domain"/>
    <property type="match status" value="1"/>
</dbReference>
<dbReference type="Proteomes" id="UP001651158">
    <property type="component" value="Unassembled WGS sequence"/>
</dbReference>
<accession>A0ABR4QMZ6</accession>